<evidence type="ECO:0000313" key="3">
    <source>
        <dbReference type="Proteomes" id="UP000011761"/>
    </source>
</evidence>
<organism evidence="2 3">
    <name type="scientific">Baudoinia panamericana (strain UAMH 10762)</name>
    <name type="common">Angels' share fungus</name>
    <name type="synonym">Baudoinia compniacensis (strain UAMH 10762)</name>
    <dbReference type="NCBI Taxonomy" id="717646"/>
    <lineage>
        <taxon>Eukaryota</taxon>
        <taxon>Fungi</taxon>
        <taxon>Dikarya</taxon>
        <taxon>Ascomycota</taxon>
        <taxon>Pezizomycotina</taxon>
        <taxon>Dothideomycetes</taxon>
        <taxon>Dothideomycetidae</taxon>
        <taxon>Mycosphaerellales</taxon>
        <taxon>Teratosphaeriaceae</taxon>
        <taxon>Baudoinia</taxon>
    </lineage>
</organism>
<dbReference type="HOGENOM" id="CLU_1805810_0_0_1"/>
<evidence type="ECO:0000313" key="2">
    <source>
        <dbReference type="EMBL" id="EMC98523.1"/>
    </source>
</evidence>
<dbReference type="KEGG" id="bcom:BAUCODRAFT_429053"/>
<accession>M2N3I9</accession>
<evidence type="ECO:0000256" key="1">
    <source>
        <dbReference type="SAM" id="MobiDB-lite"/>
    </source>
</evidence>
<dbReference type="AlphaFoldDB" id="M2N3I9"/>
<name>M2N3I9_BAUPA</name>
<protein>
    <submittedName>
        <fullName evidence="2">Uncharacterized protein</fullName>
    </submittedName>
</protein>
<feature type="compositionally biased region" description="Basic and acidic residues" evidence="1">
    <location>
        <begin position="119"/>
        <end position="129"/>
    </location>
</feature>
<dbReference type="RefSeq" id="XP_007675094.1">
    <property type="nucleotide sequence ID" value="XM_007676904.1"/>
</dbReference>
<proteinExistence type="predicted"/>
<keyword evidence="3" id="KW-1185">Reference proteome</keyword>
<dbReference type="GeneID" id="19114242"/>
<sequence length="143" mass="16480">MQHSLRSRDPHRVQAAITSVTMVLPVLLLLPQQSDQRHLQQFLQAVYTWAREYGADMRNLFIEFIVWIRQGSRIRFPGDLQEQSRKEKLPTWAEEDEGGLLRIHQEVCIAVSDAANGDLRSDAKKGRGAKERKRRLGNDAFLT</sequence>
<gene>
    <name evidence="2" type="ORF">BAUCODRAFT_429053</name>
</gene>
<reference evidence="2 3" key="1">
    <citation type="journal article" date="2012" name="PLoS Pathog.">
        <title>Diverse lifestyles and strategies of plant pathogenesis encoded in the genomes of eighteen Dothideomycetes fungi.</title>
        <authorList>
            <person name="Ohm R.A."/>
            <person name="Feau N."/>
            <person name="Henrissat B."/>
            <person name="Schoch C.L."/>
            <person name="Horwitz B.A."/>
            <person name="Barry K.W."/>
            <person name="Condon B.J."/>
            <person name="Copeland A.C."/>
            <person name="Dhillon B."/>
            <person name="Glaser F."/>
            <person name="Hesse C.N."/>
            <person name="Kosti I."/>
            <person name="LaButti K."/>
            <person name="Lindquist E.A."/>
            <person name="Lucas S."/>
            <person name="Salamov A.A."/>
            <person name="Bradshaw R.E."/>
            <person name="Ciuffetti L."/>
            <person name="Hamelin R.C."/>
            <person name="Kema G.H.J."/>
            <person name="Lawrence C."/>
            <person name="Scott J.A."/>
            <person name="Spatafora J.W."/>
            <person name="Turgeon B.G."/>
            <person name="de Wit P.J.G.M."/>
            <person name="Zhong S."/>
            <person name="Goodwin S.B."/>
            <person name="Grigoriev I.V."/>
        </authorList>
    </citation>
    <scope>NUCLEOTIDE SEQUENCE [LARGE SCALE GENOMIC DNA]</scope>
    <source>
        <strain evidence="2 3">UAMH 10762</strain>
    </source>
</reference>
<dbReference type="Proteomes" id="UP000011761">
    <property type="component" value="Unassembled WGS sequence"/>
</dbReference>
<feature type="region of interest" description="Disordered" evidence="1">
    <location>
        <begin position="119"/>
        <end position="143"/>
    </location>
</feature>
<dbReference type="EMBL" id="KB445553">
    <property type="protein sequence ID" value="EMC98523.1"/>
    <property type="molecule type" value="Genomic_DNA"/>
</dbReference>